<sequence length="249" mass="29110">MKKLLAGIFSLFLVLQLQAQQSPFTKSTYFEMRTYTAHEGKLADLVKRFENHTTKLFEKAGMENVAYFSPLDESDNTLTYILGYPDVSARDRMWQSFLNDPDWKKAYEESRKNGPLVKDIVETYMVLAPELNDLPMPMPSGVFQLRTYYCFDGKIENIQARFRDHTRALFEKQGLKNYPYFLTVEKDGSQPKLIYLLGHDNQEAYERAFQNFAKDPEWIKVRDASERDGKIVEKVDAKFFKALPFSKMK</sequence>
<reference evidence="4" key="1">
    <citation type="submission" date="2016-10" db="EMBL/GenBank/DDBJ databases">
        <authorList>
            <person name="Varghese N."/>
            <person name="Submissions S."/>
        </authorList>
    </citation>
    <scope>NUCLEOTIDE SEQUENCE [LARGE SCALE GENOMIC DNA]</scope>
    <source>
        <strain evidence="4">DSM 23095</strain>
    </source>
</reference>
<feature type="signal peptide" evidence="1">
    <location>
        <begin position="1"/>
        <end position="19"/>
    </location>
</feature>
<evidence type="ECO:0000313" key="4">
    <source>
        <dbReference type="Proteomes" id="UP000199060"/>
    </source>
</evidence>
<accession>A0A1G6TM87</accession>
<feature type="domain" description="NIPSNAP" evidence="2">
    <location>
        <begin position="144"/>
        <end position="247"/>
    </location>
</feature>
<dbReference type="Proteomes" id="UP000199060">
    <property type="component" value="Unassembled WGS sequence"/>
</dbReference>
<evidence type="ECO:0000259" key="2">
    <source>
        <dbReference type="Pfam" id="PF07978"/>
    </source>
</evidence>
<keyword evidence="1" id="KW-0732">Signal</keyword>
<dbReference type="Gene3D" id="3.30.70.100">
    <property type="match status" value="2"/>
</dbReference>
<dbReference type="InterPro" id="IPR011008">
    <property type="entry name" value="Dimeric_a/b-barrel"/>
</dbReference>
<dbReference type="InterPro" id="IPR012577">
    <property type="entry name" value="NIPSNAP"/>
</dbReference>
<protein>
    <submittedName>
        <fullName evidence="3">NIPSNAP protein</fullName>
    </submittedName>
</protein>
<dbReference type="AlphaFoldDB" id="A0A1G6TM87"/>
<dbReference type="SUPFAM" id="SSF54909">
    <property type="entry name" value="Dimeric alpha+beta barrel"/>
    <property type="match status" value="2"/>
</dbReference>
<organism evidence="3 4">
    <name type="scientific">Algoriphagus faecimaris</name>
    <dbReference type="NCBI Taxonomy" id="686796"/>
    <lineage>
        <taxon>Bacteria</taxon>
        <taxon>Pseudomonadati</taxon>
        <taxon>Bacteroidota</taxon>
        <taxon>Cytophagia</taxon>
        <taxon>Cytophagales</taxon>
        <taxon>Cyclobacteriaceae</taxon>
        <taxon>Algoriphagus</taxon>
    </lineage>
</organism>
<feature type="chain" id="PRO_5011500521" evidence="1">
    <location>
        <begin position="20"/>
        <end position="249"/>
    </location>
</feature>
<evidence type="ECO:0000256" key="1">
    <source>
        <dbReference type="SAM" id="SignalP"/>
    </source>
</evidence>
<dbReference type="OrthoDB" id="9809695at2"/>
<gene>
    <name evidence="3" type="ORF">SAMN04488104_102316</name>
</gene>
<keyword evidence="4" id="KW-1185">Reference proteome</keyword>
<dbReference type="Pfam" id="PF07978">
    <property type="entry name" value="NIPSNAP"/>
    <property type="match status" value="2"/>
</dbReference>
<dbReference type="RefSeq" id="WP_087940276.1">
    <property type="nucleotide sequence ID" value="NZ_FNAC01000023.1"/>
</dbReference>
<name>A0A1G6TM87_9BACT</name>
<proteinExistence type="predicted"/>
<dbReference type="STRING" id="686796.SAMN04488104_102316"/>
<evidence type="ECO:0000313" key="3">
    <source>
        <dbReference type="EMBL" id="SDD30160.1"/>
    </source>
</evidence>
<dbReference type="EMBL" id="FNAC01000023">
    <property type="protein sequence ID" value="SDD30160.1"/>
    <property type="molecule type" value="Genomic_DNA"/>
</dbReference>
<feature type="domain" description="NIPSNAP" evidence="2">
    <location>
        <begin position="30"/>
        <end position="128"/>
    </location>
</feature>